<keyword evidence="1" id="KW-0472">Membrane</keyword>
<reference evidence="3" key="1">
    <citation type="submission" date="2023-01" db="EMBL/GenBank/DDBJ databases">
        <title>Human gut microbiome strain richness.</title>
        <authorList>
            <person name="Chen-Liaw A."/>
        </authorList>
    </citation>
    <scope>NUCLEOTIDE SEQUENCE</scope>
    <source>
        <strain evidence="3">1001275st1_F4_1001275B_160808</strain>
    </source>
</reference>
<dbReference type="EMBL" id="JAQMLV010000022">
    <property type="protein sequence ID" value="MDB8745911.1"/>
    <property type="molecule type" value="Genomic_DNA"/>
</dbReference>
<keyword evidence="1" id="KW-0812">Transmembrane</keyword>
<evidence type="ECO:0000313" key="4">
    <source>
        <dbReference type="Proteomes" id="UP001211015"/>
    </source>
</evidence>
<gene>
    <name evidence="3" type="ORF">PNU62_12860</name>
</gene>
<dbReference type="InterPro" id="IPR024402">
    <property type="entry name" value="DUF2726"/>
</dbReference>
<keyword evidence="1" id="KW-1133">Transmembrane helix</keyword>
<dbReference type="Proteomes" id="UP001211015">
    <property type="component" value="Unassembled WGS sequence"/>
</dbReference>
<proteinExistence type="predicted"/>
<evidence type="ECO:0000313" key="3">
    <source>
        <dbReference type="EMBL" id="MDB8745911.1"/>
    </source>
</evidence>
<feature type="transmembrane region" description="Helical" evidence="1">
    <location>
        <begin position="107"/>
        <end position="129"/>
    </location>
</feature>
<evidence type="ECO:0000256" key="1">
    <source>
        <dbReference type="SAM" id="Phobius"/>
    </source>
</evidence>
<feature type="transmembrane region" description="Helical" evidence="1">
    <location>
        <begin position="84"/>
        <end position="101"/>
    </location>
</feature>
<evidence type="ECO:0000259" key="2">
    <source>
        <dbReference type="Pfam" id="PF10881"/>
    </source>
</evidence>
<dbReference type="Pfam" id="PF10881">
    <property type="entry name" value="DUF2726"/>
    <property type="match status" value="1"/>
</dbReference>
<accession>A0AAW6EAZ5</accession>
<comment type="caution">
    <text evidence="3">The sequence shown here is derived from an EMBL/GenBank/DDBJ whole genome shotgun (WGS) entry which is preliminary data.</text>
</comment>
<organism evidence="3 4">
    <name type="scientific">Ruminococcus bicirculans</name>
    <name type="common">ex Wegman et al. 2014</name>
    <dbReference type="NCBI Taxonomy" id="1160721"/>
    <lineage>
        <taxon>Bacteria</taxon>
        <taxon>Bacillati</taxon>
        <taxon>Bacillota</taxon>
        <taxon>Clostridia</taxon>
        <taxon>Eubacteriales</taxon>
        <taxon>Oscillospiraceae</taxon>
        <taxon>Ruminococcus</taxon>
    </lineage>
</organism>
<dbReference type="AlphaFoldDB" id="A0AAW6EAZ5"/>
<name>A0AAW6EAZ5_9FIRM</name>
<feature type="domain" description="DUF2726" evidence="2">
    <location>
        <begin position="243"/>
        <end position="369"/>
    </location>
</feature>
<dbReference type="RefSeq" id="WP_195389058.1">
    <property type="nucleotide sequence ID" value="NZ_JADNGL010000021.1"/>
</dbReference>
<protein>
    <submittedName>
        <fullName evidence="3">DUF2726 domain-containing protein</fullName>
    </submittedName>
</protein>
<sequence>MGEIRETDLFTSERDNYSNAIYRLEKEIASSQSELSKIRMKISDKESDIRNLDQIIQLNYNESNVIDNKLSSCCNKLLKYKKSMILFLIAFLVIYKLSAYIDFSIISFIFLVCLLCAVFSAIFFLHYYVNRKSLRYKNDSLRANLQSDLLKKQALDSEIGELFKRNVELESKITDHMSNIEEFKSIMENYNNFNKLANDFKGKYGEVFDESFKFAFYPRNSSTNKLFTYLAKFDECSCYKSVSLLSEKEKMLYTILNKFCQNKSYLLFSKVRFMDIINLGTVTSQYFNNEKNKENVIEFYQNIIKSKHIDFVLYNSNFKPIICIELDDESHFNENNKFFSYDSVRNQIQKDLILSYCKIPLLRIDIDNINNLINTQSYDSFHNQITDCIRNKQHVYFYTEENVNKFKSVVSKYHEQPYHVW</sequence>